<evidence type="ECO:0000313" key="10">
    <source>
        <dbReference type="Proteomes" id="UP001321760"/>
    </source>
</evidence>
<comment type="similarity">
    <text evidence="5">Belongs to the SAT4 family.</text>
</comment>
<dbReference type="InterPro" id="IPR049326">
    <property type="entry name" value="Rhodopsin_dom_fungi"/>
</dbReference>
<dbReference type="Pfam" id="PF20684">
    <property type="entry name" value="Fung_rhodopsin"/>
    <property type="match status" value="1"/>
</dbReference>
<keyword evidence="10" id="KW-1185">Reference proteome</keyword>
<feature type="region of interest" description="Disordered" evidence="6">
    <location>
        <begin position="390"/>
        <end position="449"/>
    </location>
</feature>
<evidence type="ECO:0000259" key="8">
    <source>
        <dbReference type="Pfam" id="PF20684"/>
    </source>
</evidence>
<feature type="compositionally biased region" description="Low complexity" evidence="6">
    <location>
        <begin position="411"/>
        <end position="420"/>
    </location>
</feature>
<evidence type="ECO:0000256" key="6">
    <source>
        <dbReference type="SAM" id="MobiDB-lite"/>
    </source>
</evidence>
<feature type="domain" description="Rhodopsin" evidence="8">
    <location>
        <begin position="31"/>
        <end position="259"/>
    </location>
</feature>
<organism evidence="9 10">
    <name type="scientific">Podospora aff. communis PSN243</name>
    <dbReference type="NCBI Taxonomy" id="3040156"/>
    <lineage>
        <taxon>Eukaryota</taxon>
        <taxon>Fungi</taxon>
        <taxon>Dikarya</taxon>
        <taxon>Ascomycota</taxon>
        <taxon>Pezizomycotina</taxon>
        <taxon>Sordariomycetes</taxon>
        <taxon>Sordariomycetidae</taxon>
        <taxon>Sordariales</taxon>
        <taxon>Podosporaceae</taxon>
        <taxon>Podospora</taxon>
    </lineage>
</organism>
<protein>
    <recommendedName>
        <fullName evidence="8">Rhodopsin domain-containing protein</fullName>
    </recommendedName>
</protein>
<evidence type="ECO:0000256" key="2">
    <source>
        <dbReference type="ARBA" id="ARBA00022692"/>
    </source>
</evidence>
<evidence type="ECO:0000256" key="7">
    <source>
        <dbReference type="SAM" id="Phobius"/>
    </source>
</evidence>
<sequence length="449" mass="49509">MAEQQADLSGGPVLLSLSLATSSFALATTFVRFCIRAGINKHYGADDYTSGVATLVALIGTIFGIVESTTSDPSRALEFDVLGQPWYLMSATLSKIAICLLFISLLGRDRQWKILLGFLIFLMAGVNFSFSLAMNLQCRPLEKLWRPNVAGDCWDPSVQLNFGYFQGAFSIFSWAFLAAFPVLIVRDLRFNGNISWPFYVTSTLSFACGIFTIVKTADASQINRVPFYTSHTFYASLMANLEQNIGLIAANILTFGPVFSAEARSQFSSGSRKAPSRAGSTRPITRASSRASSRRAESRASDRSDTDIDLKPTSLIIEGPRRESFERSRSRASSKRSNRNFIDEDEDEYDLGNRGRGYHRREESIDDVDVEAWPRGIIKTVSVEVIEEVNPDHVPGGHGHHHNRGMSNDNGMMMGRAGSRAGDHSNRVSGASAIEQDWETMLRNGPPGK</sequence>
<feature type="transmembrane region" description="Helical" evidence="7">
    <location>
        <begin position="47"/>
        <end position="66"/>
    </location>
</feature>
<keyword evidence="3 7" id="KW-1133">Transmembrane helix</keyword>
<evidence type="ECO:0000256" key="3">
    <source>
        <dbReference type="ARBA" id="ARBA00022989"/>
    </source>
</evidence>
<dbReference type="InterPro" id="IPR052337">
    <property type="entry name" value="SAT4-like"/>
</dbReference>
<feature type="compositionally biased region" description="Basic and acidic residues" evidence="6">
    <location>
        <begin position="319"/>
        <end position="329"/>
    </location>
</feature>
<feature type="transmembrane region" description="Helical" evidence="7">
    <location>
        <begin position="114"/>
        <end position="134"/>
    </location>
</feature>
<gene>
    <name evidence="9" type="ORF">QBC34DRAFT_422229</name>
</gene>
<feature type="transmembrane region" description="Helical" evidence="7">
    <location>
        <begin position="196"/>
        <end position="214"/>
    </location>
</feature>
<feature type="transmembrane region" description="Helical" evidence="7">
    <location>
        <begin position="86"/>
        <end position="107"/>
    </location>
</feature>
<keyword evidence="4 7" id="KW-0472">Membrane</keyword>
<feature type="transmembrane region" description="Helical" evidence="7">
    <location>
        <begin position="164"/>
        <end position="184"/>
    </location>
</feature>
<dbReference type="AlphaFoldDB" id="A0AAV9GWH1"/>
<comment type="caution">
    <text evidence="9">The sequence shown here is derived from an EMBL/GenBank/DDBJ whole genome shotgun (WGS) entry which is preliminary data.</text>
</comment>
<reference evidence="9" key="1">
    <citation type="journal article" date="2023" name="Mol. Phylogenet. Evol.">
        <title>Genome-scale phylogeny and comparative genomics of the fungal order Sordariales.</title>
        <authorList>
            <person name="Hensen N."/>
            <person name="Bonometti L."/>
            <person name="Westerberg I."/>
            <person name="Brannstrom I.O."/>
            <person name="Guillou S."/>
            <person name="Cros-Aarteil S."/>
            <person name="Calhoun S."/>
            <person name="Haridas S."/>
            <person name="Kuo A."/>
            <person name="Mondo S."/>
            <person name="Pangilinan J."/>
            <person name="Riley R."/>
            <person name="LaButti K."/>
            <person name="Andreopoulos B."/>
            <person name="Lipzen A."/>
            <person name="Chen C."/>
            <person name="Yan M."/>
            <person name="Daum C."/>
            <person name="Ng V."/>
            <person name="Clum A."/>
            <person name="Steindorff A."/>
            <person name="Ohm R.A."/>
            <person name="Martin F."/>
            <person name="Silar P."/>
            <person name="Natvig D.O."/>
            <person name="Lalanne C."/>
            <person name="Gautier V."/>
            <person name="Ament-Velasquez S.L."/>
            <person name="Kruys A."/>
            <person name="Hutchinson M.I."/>
            <person name="Powell A.J."/>
            <person name="Barry K."/>
            <person name="Miller A.N."/>
            <person name="Grigoriev I.V."/>
            <person name="Debuchy R."/>
            <person name="Gladieux P."/>
            <person name="Hiltunen Thoren M."/>
            <person name="Johannesson H."/>
        </authorList>
    </citation>
    <scope>NUCLEOTIDE SEQUENCE</scope>
    <source>
        <strain evidence="9">PSN243</strain>
    </source>
</reference>
<dbReference type="PANTHER" id="PTHR33048">
    <property type="entry name" value="PTH11-LIKE INTEGRAL MEMBRANE PROTEIN (AFU_ORTHOLOGUE AFUA_5G11245)"/>
    <property type="match status" value="1"/>
</dbReference>
<comment type="subcellular location">
    <subcellularLocation>
        <location evidence="1">Membrane</location>
        <topology evidence="1">Multi-pass membrane protein</topology>
    </subcellularLocation>
</comment>
<evidence type="ECO:0000256" key="1">
    <source>
        <dbReference type="ARBA" id="ARBA00004141"/>
    </source>
</evidence>
<dbReference type="PANTHER" id="PTHR33048:SF155">
    <property type="entry name" value="INTEGRAL MEMBRANE PROTEIN"/>
    <property type="match status" value="1"/>
</dbReference>
<feature type="region of interest" description="Disordered" evidence="6">
    <location>
        <begin position="269"/>
        <end position="356"/>
    </location>
</feature>
<feature type="compositionally biased region" description="Basic and acidic residues" evidence="6">
    <location>
        <begin position="294"/>
        <end position="310"/>
    </location>
</feature>
<dbReference type="GO" id="GO:0016020">
    <property type="term" value="C:membrane"/>
    <property type="evidence" value="ECO:0007669"/>
    <property type="project" value="UniProtKB-SubCell"/>
</dbReference>
<reference evidence="9" key="2">
    <citation type="submission" date="2023-05" db="EMBL/GenBank/DDBJ databases">
        <authorList>
            <consortium name="Lawrence Berkeley National Laboratory"/>
            <person name="Steindorff A."/>
            <person name="Hensen N."/>
            <person name="Bonometti L."/>
            <person name="Westerberg I."/>
            <person name="Brannstrom I.O."/>
            <person name="Guillou S."/>
            <person name="Cros-Aarteil S."/>
            <person name="Calhoun S."/>
            <person name="Haridas S."/>
            <person name="Kuo A."/>
            <person name="Mondo S."/>
            <person name="Pangilinan J."/>
            <person name="Riley R."/>
            <person name="Labutti K."/>
            <person name="Andreopoulos B."/>
            <person name="Lipzen A."/>
            <person name="Chen C."/>
            <person name="Yanf M."/>
            <person name="Daum C."/>
            <person name="Ng V."/>
            <person name="Clum A."/>
            <person name="Ohm R."/>
            <person name="Martin F."/>
            <person name="Silar P."/>
            <person name="Natvig D."/>
            <person name="Lalanne C."/>
            <person name="Gautier V."/>
            <person name="Ament-Velasquez S.L."/>
            <person name="Kruys A."/>
            <person name="Hutchinson M.I."/>
            <person name="Powell A.J."/>
            <person name="Barry K."/>
            <person name="Miller A.N."/>
            <person name="Grigoriev I.V."/>
            <person name="Debuchy R."/>
            <person name="Gladieux P."/>
            <person name="Thoren M.H."/>
            <person name="Johannesson H."/>
        </authorList>
    </citation>
    <scope>NUCLEOTIDE SEQUENCE</scope>
    <source>
        <strain evidence="9">PSN243</strain>
    </source>
</reference>
<dbReference type="Proteomes" id="UP001321760">
    <property type="component" value="Unassembled WGS sequence"/>
</dbReference>
<dbReference type="EMBL" id="MU865921">
    <property type="protein sequence ID" value="KAK4453023.1"/>
    <property type="molecule type" value="Genomic_DNA"/>
</dbReference>
<keyword evidence="2 7" id="KW-0812">Transmembrane</keyword>
<evidence type="ECO:0000313" key="9">
    <source>
        <dbReference type="EMBL" id="KAK4453023.1"/>
    </source>
</evidence>
<evidence type="ECO:0000256" key="4">
    <source>
        <dbReference type="ARBA" id="ARBA00023136"/>
    </source>
</evidence>
<evidence type="ECO:0000256" key="5">
    <source>
        <dbReference type="ARBA" id="ARBA00038359"/>
    </source>
</evidence>
<name>A0AAV9GWH1_9PEZI</name>
<proteinExistence type="inferred from homology"/>
<feature type="transmembrane region" description="Helical" evidence="7">
    <location>
        <begin position="12"/>
        <end position="35"/>
    </location>
</feature>
<accession>A0AAV9GWH1</accession>